<dbReference type="SUPFAM" id="SSF55486">
    <property type="entry name" value="Metalloproteases ('zincins'), catalytic domain"/>
    <property type="match status" value="1"/>
</dbReference>
<dbReference type="Pfam" id="PF10103">
    <property type="entry name" value="Zincin_2"/>
    <property type="match status" value="1"/>
</dbReference>
<evidence type="ECO:0000313" key="3">
    <source>
        <dbReference type="Proteomes" id="UP001500984"/>
    </source>
</evidence>
<evidence type="ECO:0000313" key="2">
    <source>
        <dbReference type="EMBL" id="GAA2088363.1"/>
    </source>
</evidence>
<feature type="compositionally biased region" description="Gly residues" evidence="1">
    <location>
        <begin position="29"/>
        <end position="45"/>
    </location>
</feature>
<dbReference type="PANTHER" id="PTHR39420:SF2">
    <property type="entry name" value="HYDROLASE"/>
    <property type="match status" value="1"/>
</dbReference>
<feature type="region of interest" description="Disordered" evidence="1">
    <location>
        <begin position="400"/>
        <end position="466"/>
    </location>
</feature>
<organism evidence="2 3">
    <name type="scientific">Brevibacterium salitolerans</name>
    <dbReference type="NCBI Taxonomy" id="1403566"/>
    <lineage>
        <taxon>Bacteria</taxon>
        <taxon>Bacillati</taxon>
        <taxon>Actinomycetota</taxon>
        <taxon>Actinomycetes</taxon>
        <taxon>Micrococcales</taxon>
        <taxon>Brevibacteriaceae</taxon>
        <taxon>Brevibacterium</taxon>
    </lineage>
</organism>
<gene>
    <name evidence="2" type="ORF">GCM10009823_03380</name>
</gene>
<comment type="caution">
    <text evidence="2">The sequence shown here is derived from an EMBL/GenBank/DDBJ whole genome shotgun (WGS) entry which is preliminary data.</text>
</comment>
<sequence>MSDRFDDKTPGEDDENGRNPFEQMFGMMFGQGGAPFPSGQGGQAGGMPFDPAMLQQIMGQVQQMMGGGDPSRAARQTIERSVPSPDPAITPESERNAVDAFRLAELWLERTISAEPGISAPTALNRTGWATGSLDQWSKLADPIRRNMSDSVVDGLKDQLPPELSQLMAGAGQMLTSMSATMFAGQMGGAVAALSGAVLTGTEFGLPLFGRKPVLVEANLAGAAAEMGLDPTQLRIWLAARELAHLWLFESAPWLIGHLETAVAKYAAEVRLDMSAVQEAAQGMDPSELMGMGDKLSEKMFSGETTPAQREALVSLENLLSIIEGWADVVVHSACEQLEQREEIREALRTRAASESEAEAAFASQLGFSLRPRRVRDAAALFSFLEQKSGAEARDRVFSHPDLLPTTQDLDDPLGYEERRQEEWSAESSLDEALERILREAGTSEAGTDGAERPDAGEGPDTGEDR</sequence>
<keyword evidence="2" id="KW-0482">Metalloprotease</keyword>
<dbReference type="InterPro" id="IPR042271">
    <property type="entry name" value="Zinicin_2_N"/>
</dbReference>
<dbReference type="Gene3D" id="1.20.150.30">
    <property type="entry name" value="Zincin-like metallopeptidase, N-terminal domain"/>
    <property type="match status" value="1"/>
</dbReference>
<dbReference type="PANTHER" id="PTHR39420">
    <property type="match status" value="1"/>
</dbReference>
<dbReference type="GO" id="GO:0008237">
    <property type="term" value="F:metallopeptidase activity"/>
    <property type="evidence" value="ECO:0007669"/>
    <property type="project" value="UniProtKB-KW"/>
</dbReference>
<proteinExistence type="predicted"/>
<keyword evidence="3" id="KW-1185">Reference proteome</keyword>
<dbReference type="InterPro" id="IPR018766">
    <property type="entry name" value="Zinicin_2"/>
</dbReference>
<accession>A0ABN2WBC9</accession>
<evidence type="ECO:0000256" key="1">
    <source>
        <dbReference type="SAM" id="MobiDB-lite"/>
    </source>
</evidence>
<feature type="region of interest" description="Disordered" evidence="1">
    <location>
        <begin position="1"/>
        <end position="48"/>
    </location>
</feature>
<feature type="compositionally biased region" description="Basic and acidic residues" evidence="1">
    <location>
        <begin position="1"/>
        <end position="11"/>
    </location>
</feature>
<dbReference type="Proteomes" id="UP001500984">
    <property type="component" value="Unassembled WGS sequence"/>
</dbReference>
<dbReference type="NCBIfam" id="TIGR03624">
    <property type="entry name" value="putative hydrolase"/>
    <property type="match status" value="1"/>
</dbReference>
<dbReference type="RefSeq" id="WP_344334632.1">
    <property type="nucleotide sequence ID" value="NZ_BAAAPZ010000002.1"/>
</dbReference>
<keyword evidence="2" id="KW-0645">Protease</keyword>
<reference evidence="2 3" key="1">
    <citation type="journal article" date="2019" name="Int. J. Syst. Evol. Microbiol.">
        <title>The Global Catalogue of Microorganisms (GCM) 10K type strain sequencing project: providing services to taxonomists for standard genome sequencing and annotation.</title>
        <authorList>
            <consortium name="The Broad Institute Genomics Platform"/>
            <consortium name="The Broad Institute Genome Sequencing Center for Infectious Disease"/>
            <person name="Wu L."/>
            <person name="Ma J."/>
        </authorList>
    </citation>
    <scope>NUCLEOTIDE SEQUENCE [LARGE SCALE GENOMIC DNA]</scope>
    <source>
        <strain evidence="2 3">JCM 15900</strain>
    </source>
</reference>
<keyword evidence="2" id="KW-0378">Hydrolase</keyword>
<dbReference type="EMBL" id="BAAAPZ010000002">
    <property type="protein sequence ID" value="GAA2088363.1"/>
    <property type="molecule type" value="Genomic_DNA"/>
</dbReference>
<protein>
    <submittedName>
        <fullName evidence="2">Zinc-dependent metalloprotease</fullName>
    </submittedName>
</protein>
<name>A0ABN2WBC9_9MICO</name>